<dbReference type="GO" id="GO:0006885">
    <property type="term" value="P:regulation of pH"/>
    <property type="evidence" value="ECO:0007669"/>
    <property type="project" value="UniProtKB-UniRule"/>
</dbReference>
<feature type="region of interest" description="Disordered" evidence="12">
    <location>
        <begin position="452"/>
        <end position="471"/>
    </location>
</feature>
<keyword evidence="5 11" id="KW-0812">Transmembrane</keyword>
<keyword evidence="3 11" id="KW-0050">Antiport</keyword>
<dbReference type="InterPro" id="IPR004670">
    <property type="entry name" value="NhaA"/>
</dbReference>
<accession>A0A7S7RTK2</accession>
<keyword evidence="14" id="KW-1185">Reference proteome</keyword>
<organism evidence="13 14">
    <name type="scientific">Thermophilibacter immobilis</name>
    <dbReference type="NCBI Taxonomy" id="2779519"/>
    <lineage>
        <taxon>Bacteria</taxon>
        <taxon>Bacillati</taxon>
        <taxon>Actinomycetota</taxon>
        <taxon>Coriobacteriia</taxon>
        <taxon>Coriobacteriales</taxon>
        <taxon>Atopobiaceae</taxon>
        <taxon>Thermophilibacter</taxon>
    </lineage>
</organism>
<keyword evidence="2 11" id="KW-0813">Transport</keyword>
<dbReference type="InterPro" id="IPR023171">
    <property type="entry name" value="Na/H_antiporter_dom_sf"/>
</dbReference>
<keyword evidence="8 11" id="KW-0406">Ion transport</keyword>
<evidence type="ECO:0000256" key="2">
    <source>
        <dbReference type="ARBA" id="ARBA00022448"/>
    </source>
</evidence>
<evidence type="ECO:0000256" key="8">
    <source>
        <dbReference type="ARBA" id="ARBA00023065"/>
    </source>
</evidence>
<sequence length="471" mass="50484">MASIYSEPAVIRRIERRGALSRATTSGVVASAAMVAAALLALVIANTPAYDAIERLLKTSLEIGFGETIVSLTTESFVNDFLMAVFFLLVGIELKYEMTVGQLRRPRQALLPMLAAVGGVCAPALIYLAVNGGRPTASGWAVPIATDIAFALGVISLLGDRISPETKVFFQTLAIADDILAIVVIALFYGQVPDPLWCVAAALSTVALALLNRARIYSLRPYVIVGLVLWVCMYNSGIHATLAGVILAFALPSRSDVRLSHLGGWLSERARDLEDTYDDAHHVLGQHDFTEGALGVERVMHHVTPPLQRMEHHVSTFVNFLVLPLFAFVNAELHLVGANLGSILTSPVARGVYLGAVMGKPLGIILVTYVLVKIGFARLPRNMDWVQVIAVGIMGGLGFTMSILISGLAFDGQEDVIAAKCAILLGSVTSAILGMVFVRLATRRGAPRRRRIRRGRTAVGARESRPGQGVS</sequence>
<evidence type="ECO:0000256" key="1">
    <source>
        <dbReference type="ARBA" id="ARBA00004429"/>
    </source>
</evidence>
<dbReference type="NCBIfam" id="TIGR00773">
    <property type="entry name" value="NhaA"/>
    <property type="match status" value="1"/>
</dbReference>
<evidence type="ECO:0000256" key="5">
    <source>
        <dbReference type="ARBA" id="ARBA00022692"/>
    </source>
</evidence>
<dbReference type="Gene3D" id="1.20.1530.10">
    <property type="entry name" value="Na+/H+ antiporter like domain"/>
    <property type="match status" value="1"/>
</dbReference>
<feature type="transmembrane region" description="Helical" evidence="11">
    <location>
        <begin position="223"/>
        <end position="251"/>
    </location>
</feature>
<feature type="transmembrane region" description="Helical" evidence="11">
    <location>
        <begin position="81"/>
        <end position="98"/>
    </location>
</feature>
<feature type="transmembrane region" description="Helical" evidence="11">
    <location>
        <begin position="110"/>
        <end position="128"/>
    </location>
</feature>
<dbReference type="KEGG" id="tio:INP52_07775"/>
<evidence type="ECO:0000256" key="11">
    <source>
        <dbReference type="HAMAP-Rule" id="MF_01844"/>
    </source>
</evidence>
<dbReference type="GO" id="GO:0005886">
    <property type="term" value="C:plasma membrane"/>
    <property type="evidence" value="ECO:0007669"/>
    <property type="project" value="UniProtKB-SubCell"/>
</dbReference>
<evidence type="ECO:0000256" key="7">
    <source>
        <dbReference type="ARBA" id="ARBA00023053"/>
    </source>
</evidence>
<feature type="transmembrane region" description="Helical" evidence="11">
    <location>
        <begin position="388"/>
        <end position="410"/>
    </location>
</feature>
<keyword evidence="9 11" id="KW-0472">Membrane</keyword>
<dbReference type="AlphaFoldDB" id="A0A7S7RTK2"/>
<comment type="catalytic activity">
    <reaction evidence="11">
        <text>Na(+)(in) + 2 H(+)(out) = Na(+)(out) + 2 H(+)(in)</text>
        <dbReference type="Rhea" id="RHEA:29251"/>
        <dbReference type="ChEBI" id="CHEBI:15378"/>
        <dbReference type="ChEBI" id="CHEBI:29101"/>
    </reaction>
</comment>
<evidence type="ECO:0000256" key="3">
    <source>
        <dbReference type="ARBA" id="ARBA00022449"/>
    </source>
</evidence>
<dbReference type="PANTHER" id="PTHR30341:SF0">
    <property type="entry name" value="NA(+)_H(+) ANTIPORTER NHAA"/>
    <property type="match status" value="1"/>
</dbReference>
<proteinExistence type="inferred from homology"/>
<feature type="transmembrane region" description="Helical" evidence="11">
    <location>
        <begin position="168"/>
        <end position="188"/>
    </location>
</feature>
<evidence type="ECO:0000313" key="14">
    <source>
        <dbReference type="Proteomes" id="UP000593735"/>
    </source>
</evidence>
<evidence type="ECO:0000256" key="12">
    <source>
        <dbReference type="SAM" id="MobiDB-lite"/>
    </source>
</evidence>
<evidence type="ECO:0000313" key="13">
    <source>
        <dbReference type="EMBL" id="QOY60301.1"/>
    </source>
</evidence>
<evidence type="ECO:0000256" key="10">
    <source>
        <dbReference type="ARBA" id="ARBA00023201"/>
    </source>
</evidence>
<protein>
    <recommendedName>
        <fullName evidence="11">Na(+)/H(+) antiporter NhaA</fullName>
    </recommendedName>
    <alternativeName>
        <fullName evidence="11">Sodium/proton antiporter NhaA</fullName>
    </alternativeName>
</protein>
<evidence type="ECO:0000256" key="6">
    <source>
        <dbReference type="ARBA" id="ARBA00022989"/>
    </source>
</evidence>
<dbReference type="Proteomes" id="UP000593735">
    <property type="component" value="Chromosome"/>
</dbReference>
<feature type="transmembrane region" description="Helical" evidence="11">
    <location>
        <begin position="140"/>
        <end position="159"/>
    </location>
</feature>
<feature type="transmembrane region" description="Helical" evidence="11">
    <location>
        <begin position="352"/>
        <end position="376"/>
    </location>
</feature>
<dbReference type="PANTHER" id="PTHR30341">
    <property type="entry name" value="SODIUM ION/PROTON ANTIPORTER NHAA-RELATED"/>
    <property type="match status" value="1"/>
</dbReference>
<keyword evidence="7 11" id="KW-0915">Sodium</keyword>
<keyword evidence="4 11" id="KW-1003">Cell membrane</keyword>
<feature type="transmembrane region" description="Helical" evidence="11">
    <location>
        <begin position="416"/>
        <end position="441"/>
    </location>
</feature>
<gene>
    <name evidence="11 13" type="primary">nhaA</name>
    <name evidence="13" type="ORF">INP52_07775</name>
</gene>
<keyword evidence="6 11" id="KW-1133">Transmembrane helix</keyword>
<comment type="subcellular location">
    <subcellularLocation>
        <location evidence="1">Cell inner membrane</location>
        <topology evidence="1">Multi-pass membrane protein</topology>
    </subcellularLocation>
    <subcellularLocation>
        <location evidence="11">Cell membrane</location>
        <topology evidence="11">Multi-pass membrane protein</topology>
    </subcellularLocation>
</comment>
<dbReference type="HAMAP" id="MF_01844">
    <property type="entry name" value="NhaA"/>
    <property type="match status" value="1"/>
</dbReference>
<feature type="transmembrane region" description="Helical" evidence="11">
    <location>
        <begin position="194"/>
        <end position="211"/>
    </location>
</feature>
<dbReference type="GO" id="GO:0015385">
    <property type="term" value="F:sodium:proton antiporter activity"/>
    <property type="evidence" value="ECO:0007669"/>
    <property type="project" value="UniProtKB-UniRule"/>
</dbReference>
<comment type="similarity">
    <text evidence="11">Belongs to the NhaA Na(+)/H(+) (TC 2.A.33) antiporter family.</text>
</comment>
<reference evidence="13 14" key="1">
    <citation type="submission" date="2020-10" db="EMBL/GenBank/DDBJ databases">
        <title>Olsenella immobilis sp.nov., isolated from the mud in a fermentation cellar used for the production of Chinese strong-flavoured liquor.</title>
        <authorList>
            <person name="Lu L."/>
        </authorList>
    </citation>
    <scope>NUCLEOTIDE SEQUENCE [LARGE SCALE GENOMIC DNA]</scope>
    <source>
        <strain evidence="13 14">LZLJ-2</strain>
    </source>
</reference>
<keyword evidence="10 11" id="KW-0739">Sodium transport</keyword>
<feature type="transmembrane region" description="Helical" evidence="11">
    <location>
        <begin position="20"/>
        <end position="45"/>
    </location>
</feature>
<dbReference type="RefSeq" id="WP_194370612.1">
    <property type="nucleotide sequence ID" value="NZ_CP063767.1"/>
</dbReference>
<comment type="function">
    <text evidence="11">Na(+)/H(+) antiporter that extrudes sodium in exchange for external protons.</text>
</comment>
<name>A0A7S7RTK2_9ACTN</name>
<dbReference type="Pfam" id="PF06965">
    <property type="entry name" value="Na_H_antiport_1"/>
    <property type="match status" value="1"/>
</dbReference>
<evidence type="ECO:0000256" key="9">
    <source>
        <dbReference type="ARBA" id="ARBA00023136"/>
    </source>
</evidence>
<dbReference type="EMBL" id="CP063767">
    <property type="protein sequence ID" value="QOY60301.1"/>
    <property type="molecule type" value="Genomic_DNA"/>
</dbReference>
<evidence type="ECO:0000256" key="4">
    <source>
        <dbReference type="ARBA" id="ARBA00022475"/>
    </source>
</evidence>